<reference evidence="2" key="1">
    <citation type="submission" date="2021-03" db="EMBL/GenBank/DDBJ databases">
        <title>Draft genome sequence of rust myrtle Austropuccinia psidii MF-1, a brazilian biotype.</title>
        <authorList>
            <person name="Quecine M.C."/>
            <person name="Pachon D.M.R."/>
            <person name="Bonatelli M.L."/>
            <person name="Correr F.H."/>
            <person name="Franceschini L.M."/>
            <person name="Leite T.F."/>
            <person name="Margarido G.R.A."/>
            <person name="Almeida C.A."/>
            <person name="Ferrarezi J.A."/>
            <person name="Labate C.A."/>
        </authorList>
    </citation>
    <scope>NUCLEOTIDE SEQUENCE</scope>
    <source>
        <strain evidence="2">MF-1</strain>
    </source>
</reference>
<sequence>MEGEAPFRKEGRGPRRSCSFSGVVNIFAGILRTTFKGPDEDGEEEEEIHVEEEESDSTEVVPSPVEESQGTGGPTLAQSNQTFSQQAVSSLLAIMKQINQIMANI</sequence>
<name>A0A9Q3KAF1_9BASI</name>
<evidence type="ECO:0000256" key="1">
    <source>
        <dbReference type="SAM" id="MobiDB-lite"/>
    </source>
</evidence>
<dbReference type="Proteomes" id="UP000765509">
    <property type="component" value="Unassembled WGS sequence"/>
</dbReference>
<dbReference type="AlphaFoldDB" id="A0A9Q3KAF1"/>
<dbReference type="EMBL" id="AVOT02097771">
    <property type="protein sequence ID" value="MBW0576159.1"/>
    <property type="molecule type" value="Genomic_DNA"/>
</dbReference>
<feature type="region of interest" description="Disordered" evidence="1">
    <location>
        <begin position="34"/>
        <end position="78"/>
    </location>
</feature>
<proteinExistence type="predicted"/>
<feature type="compositionally biased region" description="Low complexity" evidence="1">
    <location>
        <begin position="58"/>
        <end position="68"/>
    </location>
</feature>
<protein>
    <submittedName>
        <fullName evidence="2">Uncharacterized protein</fullName>
    </submittedName>
</protein>
<evidence type="ECO:0000313" key="3">
    <source>
        <dbReference type="Proteomes" id="UP000765509"/>
    </source>
</evidence>
<comment type="caution">
    <text evidence="2">The sequence shown here is derived from an EMBL/GenBank/DDBJ whole genome shotgun (WGS) entry which is preliminary data.</text>
</comment>
<organism evidence="2 3">
    <name type="scientific">Austropuccinia psidii MF-1</name>
    <dbReference type="NCBI Taxonomy" id="1389203"/>
    <lineage>
        <taxon>Eukaryota</taxon>
        <taxon>Fungi</taxon>
        <taxon>Dikarya</taxon>
        <taxon>Basidiomycota</taxon>
        <taxon>Pucciniomycotina</taxon>
        <taxon>Pucciniomycetes</taxon>
        <taxon>Pucciniales</taxon>
        <taxon>Sphaerophragmiaceae</taxon>
        <taxon>Austropuccinia</taxon>
    </lineage>
</organism>
<evidence type="ECO:0000313" key="2">
    <source>
        <dbReference type="EMBL" id="MBW0576159.1"/>
    </source>
</evidence>
<keyword evidence="3" id="KW-1185">Reference proteome</keyword>
<feature type="compositionally biased region" description="Acidic residues" evidence="1">
    <location>
        <begin position="40"/>
        <end position="57"/>
    </location>
</feature>
<accession>A0A9Q3KAF1</accession>
<gene>
    <name evidence="2" type="ORF">O181_115874</name>
</gene>